<dbReference type="InterPro" id="IPR020040">
    <property type="entry name" value="Ribosomal_uL6_a/b-dom"/>
</dbReference>
<dbReference type="InterPro" id="IPR036789">
    <property type="entry name" value="Ribosomal_uL6-like_a/b-dom_sf"/>
</dbReference>
<organism evidence="10 11">
    <name type="scientific">Thermogemmatispora tikiterensis</name>
    <dbReference type="NCBI Taxonomy" id="1825093"/>
    <lineage>
        <taxon>Bacteria</taxon>
        <taxon>Bacillati</taxon>
        <taxon>Chloroflexota</taxon>
        <taxon>Ktedonobacteria</taxon>
        <taxon>Thermogemmatisporales</taxon>
        <taxon>Thermogemmatisporaceae</taxon>
        <taxon>Thermogemmatispora</taxon>
    </lineage>
</organism>
<evidence type="ECO:0000256" key="3">
    <source>
        <dbReference type="ARBA" id="ARBA00022980"/>
    </source>
</evidence>
<sequence length="195" mass="21102">MSRIGRMPIPIPPKVEVSWNEDNLVTVKGPKGELSLKIPSSLSLTLENGTLKVARQSDNKLHRSQHGLYRTLINNMVVGVTQGYSKQLEIHGTGYRATKVGDNLVIMVGYSHPVEVPPPPGISFTVDGVDPVTKATKVSVVGIDKQKVGEMAAIIRRIREPEPYKGKGIRYAGEEIRRKAGKAGKTGKAGGGKKK</sequence>
<dbReference type="SUPFAM" id="SSF56053">
    <property type="entry name" value="Ribosomal protein L6"/>
    <property type="match status" value="2"/>
</dbReference>
<dbReference type="GO" id="GO:0002181">
    <property type="term" value="P:cytoplasmic translation"/>
    <property type="evidence" value="ECO:0007669"/>
    <property type="project" value="TreeGrafter"/>
</dbReference>
<dbReference type="AlphaFoldDB" id="A0A328VK64"/>
<evidence type="ECO:0000259" key="9">
    <source>
        <dbReference type="Pfam" id="PF00347"/>
    </source>
</evidence>
<dbReference type="PANTHER" id="PTHR11655:SF14">
    <property type="entry name" value="LARGE RIBOSOMAL SUBUNIT PROTEIN UL6M"/>
    <property type="match status" value="1"/>
</dbReference>
<accession>A0A328VK64</accession>
<dbReference type="HAMAP" id="MF_01365_B">
    <property type="entry name" value="Ribosomal_uL6_B"/>
    <property type="match status" value="1"/>
</dbReference>
<dbReference type="Gene3D" id="3.90.930.12">
    <property type="entry name" value="Ribosomal protein L6, alpha-beta domain"/>
    <property type="match status" value="2"/>
</dbReference>
<protein>
    <recommendedName>
        <fullName evidence="5">Large ribosomal subunit protein uL6</fullName>
    </recommendedName>
</protein>
<comment type="similarity">
    <text evidence="5 6">Belongs to the universal ribosomal protein uL6 family.</text>
</comment>
<keyword evidence="4 5" id="KW-0687">Ribonucleoprotein</keyword>
<evidence type="ECO:0000313" key="11">
    <source>
        <dbReference type="Proteomes" id="UP000248706"/>
    </source>
</evidence>
<dbReference type="GO" id="GO:0003735">
    <property type="term" value="F:structural constituent of ribosome"/>
    <property type="evidence" value="ECO:0007669"/>
    <property type="project" value="UniProtKB-UniRule"/>
</dbReference>
<comment type="caution">
    <text evidence="10">The sequence shown here is derived from an EMBL/GenBank/DDBJ whole genome shotgun (WGS) entry which is preliminary data.</text>
</comment>
<dbReference type="InterPro" id="IPR019906">
    <property type="entry name" value="Ribosomal_uL6_bac-type"/>
</dbReference>
<dbReference type="PANTHER" id="PTHR11655">
    <property type="entry name" value="60S/50S RIBOSOMAL PROTEIN L6/L9"/>
    <property type="match status" value="1"/>
</dbReference>
<evidence type="ECO:0000256" key="7">
    <source>
        <dbReference type="RuleBase" id="RU003870"/>
    </source>
</evidence>
<keyword evidence="3 5" id="KW-0689">Ribosomal protein</keyword>
<dbReference type="GO" id="GO:0022625">
    <property type="term" value="C:cytosolic large ribosomal subunit"/>
    <property type="evidence" value="ECO:0007669"/>
    <property type="project" value="UniProtKB-UniRule"/>
</dbReference>
<dbReference type="PIRSF" id="PIRSF002162">
    <property type="entry name" value="Ribosomal_L6"/>
    <property type="match status" value="1"/>
</dbReference>
<dbReference type="InterPro" id="IPR002358">
    <property type="entry name" value="Ribosomal_uL6_CS"/>
</dbReference>
<comment type="function">
    <text evidence="5 7">This protein binds to the 23S rRNA, and is important in its secondary structure. It is located near the subunit interface in the base of the L7/L12 stalk, and near the tRNA binding site of the peptidyltransferase center.</text>
</comment>
<keyword evidence="11" id="KW-1185">Reference proteome</keyword>
<evidence type="ECO:0000256" key="8">
    <source>
        <dbReference type="SAM" id="MobiDB-lite"/>
    </source>
</evidence>
<proteinExistence type="inferred from homology"/>
<keyword evidence="1 5" id="KW-0699">rRNA-binding</keyword>
<keyword evidence="2 5" id="KW-0694">RNA-binding</keyword>
<dbReference type="OrthoDB" id="9805007at2"/>
<dbReference type="GO" id="GO:0019843">
    <property type="term" value="F:rRNA binding"/>
    <property type="evidence" value="ECO:0007669"/>
    <property type="project" value="UniProtKB-UniRule"/>
</dbReference>
<dbReference type="Pfam" id="PF00347">
    <property type="entry name" value="Ribosomal_L6"/>
    <property type="match status" value="2"/>
</dbReference>
<dbReference type="PROSITE" id="PS00525">
    <property type="entry name" value="RIBOSOMAL_L6_1"/>
    <property type="match status" value="1"/>
</dbReference>
<evidence type="ECO:0000256" key="1">
    <source>
        <dbReference type="ARBA" id="ARBA00022730"/>
    </source>
</evidence>
<dbReference type="InterPro" id="IPR000702">
    <property type="entry name" value="Ribosomal_uL6-like"/>
</dbReference>
<dbReference type="RefSeq" id="WP_112431567.1">
    <property type="nucleotide sequence ID" value="NZ_MCIF01000002.1"/>
</dbReference>
<reference evidence="10 11" key="1">
    <citation type="submission" date="2016-08" db="EMBL/GenBank/DDBJ databases">
        <title>Analysis of Carbohydrate Active Enzymes in Thermogemmatispora T81 Reveals Carbohydrate Degradation Ability.</title>
        <authorList>
            <person name="Tomazini A."/>
            <person name="Lal S."/>
            <person name="Stott M."/>
            <person name="Henrissat B."/>
            <person name="Polikarpov I."/>
            <person name="Sparling R."/>
            <person name="Levin D.B."/>
        </authorList>
    </citation>
    <scope>NUCLEOTIDE SEQUENCE [LARGE SCALE GENOMIC DNA]</scope>
    <source>
        <strain evidence="10 11">T81</strain>
    </source>
</reference>
<dbReference type="FunFam" id="3.90.930.12:FF:000002">
    <property type="entry name" value="50S ribosomal protein L6"/>
    <property type="match status" value="1"/>
</dbReference>
<name>A0A328VK64_9CHLR</name>
<dbReference type="NCBIfam" id="TIGR03654">
    <property type="entry name" value="L6_bact"/>
    <property type="match status" value="1"/>
</dbReference>
<feature type="domain" description="Large ribosomal subunit protein uL6 alpha-beta" evidence="9">
    <location>
        <begin position="92"/>
        <end position="171"/>
    </location>
</feature>
<comment type="subunit">
    <text evidence="5">Part of the 50S ribosomal subunit.</text>
</comment>
<dbReference type="PRINTS" id="PR00059">
    <property type="entry name" value="RIBOSOMALL6"/>
</dbReference>
<evidence type="ECO:0000256" key="2">
    <source>
        <dbReference type="ARBA" id="ARBA00022884"/>
    </source>
</evidence>
<evidence type="ECO:0000313" key="10">
    <source>
        <dbReference type="EMBL" id="RAQ97301.1"/>
    </source>
</evidence>
<evidence type="ECO:0000256" key="6">
    <source>
        <dbReference type="RuleBase" id="RU003869"/>
    </source>
</evidence>
<dbReference type="Proteomes" id="UP000248706">
    <property type="component" value="Unassembled WGS sequence"/>
</dbReference>
<evidence type="ECO:0000256" key="4">
    <source>
        <dbReference type="ARBA" id="ARBA00023274"/>
    </source>
</evidence>
<feature type="region of interest" description="Disordered" evidence="8">
    <location>
        <begin position="175"/>
        <end position="195"/>
    </location>
</feature>
<gene>
    <name evidence="5" type="primary">rplF</name>
    <name evidence="10" type="ORF">A4R35_17310</name>
</gene>
<dbReference type="EMBL" id="MCIF01000002">
    <property type="protein sequence ID" value="RAQ97301.1"/>
    <property type="molecule type" value="Genomic_DNA"/>
</dbReference>
<feature type="domain" description="Large ribosomal subunit protein uL6 alpha-beta" evidence="9">
    <location>
        <begin position="11"/>
        <end position="83"/>
    </location>
</feature>
<evidence type="ECO:0000256" key="5">
    <source>
        <dbReference type="HAMAP-Rule" id="MF_01365"/>
    </source>
</evidence>